<sequence length="95" mass="10950">MKIDKNTTLKIAKLCRVRIEEHEIEELSSQLSSILDWVEQLNEVNTDNVEPLSNVSTAKLPLRKDKENSEDKSRDILTNAPEKLENYFVVPKVVE</sequence>
<dbReference type="AlphaFoldDB" id="A0A381Z4Y1"/>
<gene>
    <name evidence="1" type="ORF">METZ01_LOCUS137134</name>
</gene>
<dbReference type="Gene3D" id="1.10.20.60">
    <property type="entry name" value="Glu-tRNAGln amidotransferase C subunit, N-terminal domain"/>
    <property type="match status" value="1"/>
</dbReference>
<evidence type="ECO:0000313" key="1">
    <source>
        <dbReference type="EMBL" id="SVA84280.1"/>
    </source>
</evidence>
<dbReference type="GO" id="GO:0006450">
    <property type="term" value="P:regulation of translational fidelity"/>
    <property type="evidence" value="ECO:0007669"/>
    <property type="project" value="InterPro"/>
</dbReference>
<dbReference type="NCBIfam" id="TIGR00135">
    <property type="entry name" value="gatC"/>
    <property type="match status" value="1"/>
</dbReference>
<dbReference type="EMBL" id="UINC01019958">
    <property type="protein sequence ID" value="SVA84280.1"/>
    <property type="molecule type" value="Genomic_DNA"/>
</dbReference>
<evidence type="ECO:0008006" key="2">
    <source>
        <dbReference type="Google" id="ProtNLM"/>
    </source>
</evidence>
<accession>A0A381Z4Y1</accession>
<dbReference type="SUPFAM" id="SSF141000">
    <property type="entry name" value="Glu-tRNAGln amidotransferase C subunit"/>
    <property type="match status" value="1"/>
</dbReference>
<dbReference type="GO" id="GO:0070681">
    <property type="term" value="P:glutaminyl-tRNAGln biosynthesis via transamidation"/>
    <property type="evidence" value="ECO:0007669"/>
    <property type="project" value="TreeGrafter"/>
</dbReference>
<name>A0A381Z4Y1_9ZZZZ</name>
<dbReference type="Pfam" id="PF02686">
    <property type="entry name" value="GatC"/>
    <property type="match status" value="1"/>
</dbReference>
<reference evidence="1" key="1">
    <citation type="submission" date="2018-05" db="EMBL/GenBank/DDBJ databases">
        <authorList>
            <person name="Lanie J.A."/>
            <person name="Ng W.-L."/>
            <person name="Kazmierczak K.M."/>
            <person name="Andrzejewski T.M."/>
            <person name="Davidsen T.M."/>
            <person name="Wayne K.J."/>
            <person name="Tettelin H."/>
            <person name="Glass J.I."/>
            <person name="Rusch D."/>
            <person name="Podicherti R."/>
            <person name="Tsui H.-C.T."/>
            <person name="Winkler M.E."/>
        </authorList>
    </citation>
    <scope>NUCLEOTIDE SEQUENCE</scope>
</reference>
<protein>
    <recommendedName>
        <fullName evidence="2">Aspartyl/glutamyl-tRNA(Asn/Gln) amidotransferase subunit C</fullName>
    </recommendedName>
</protein>
<dbReference type="PANTHER" id="PTHR15004:SF0">
    <property type="entry name" value="GLUTAMYL-TRNA(GLN) AMIDOTRANSFERASE SUBUNIT C, MITOCHONDRIAL"/>
    <property type="match status" value="1"/>
</dbReference>
<proteinExistence type="inferred from homology"/>
<dbReference type="InterPro" id="IPR003837">
    <property type="entry name" value="GatC"/>
</dbReference>
<dbReference type="HAMAP" id="MF_00122">
    <property type="entry name" value="GatC"/>
    <property type="match status" value="1"/>
</dbReference>
<dbReference type="PANTHER" id="PTHR15004">
    <property type="entry name" value="GLUTAMYL-TRNA(GLN) AMIDOTRANSFERASE SUBUNIT C, MITOCHONDRIAL"/>
    <property type="match status" value="1"/>
</dbReference>
<dbReference type="InterPro" id="IPR036113">
    <property type="entry name" value="Asp/Glu-ADT_sf_sub_c"/>
</dbReference>
<organism evidence="1">
    <name type="scientific">marine metagenome</name>
    <dbReference type="NCBI Taxonomy" id="408172"/>
    <lineage>
        <taxon>unclassified sequences</taxon>
        <taxon>metagenomes</taxon>
        <taxon>ecological metagenomes</taxon>
    </lineage>
</organism>